<reference evidence="1" key="1">
    <citation type="submission" date="2018-02" db="EMBL/GenBank/DDBJ databases">
        <title>Rhizophora mucronata_Transcriptome.</title>
        <authorList>
            <person name="Meera S.P."/>
            <person name="Sreeshan A."/>
            <person name="Augustine A."/>
        </authorList>
    </citation>
    <scope>NUCLEOTIDE SEQUENCE</scope>
    <source>
        <tissue evidence="1">Leaf</tissue>
    </source>
</reference>
<dbReference type="EMBL" id="GGEC01065225">
    <property type="protein sequence ID" value="MBX45709.1"/>
    <property type="molecule type" value="Transcribed_RNA"/>
</dbReference>
<organism evidence="1">
    <name type="scientific">Rhizophora mucronata</name>
    <name type="common">Asiatic mangrove</name>
    <dbReference type="NCBI Taxonomy" id="61149"/>
    <lineage>
        <taxon>Eukaryota</taxon>
        <taxon>Viridiplantae</taxon>
        <taxon>Streptophyta</taxon>
        <taxon>Embryophyta</taxon>
        <taxon>Tracheophyta</taxon>
        <taxon>Spermatophyta</taxon>
        <taxon>Magnoliopsida</taxon>
        <taxon>eudicotyledons</taxon>
        <taxon>Gunneridae</taxon>
        <taxon>Pentapetalae</taxon>
        <taxon>rosids</taxon>
        <taxon>fabids</taxon>
        <taxon>Malpighiales</taxon>
        <taxon>Rhizophoraceae</taxon>
        <taxon>Rhizophora</taxon>
    </lineage>
</organism>
<protein>
    <submittedName>
        <fullName evidence="1">Uncharacterized protein</fullName>
    </submittedName>
</protein>
<proteinExistence type="predicted"/>
<name>A0A2P2NT66_RHIMU</name>
<accession>A0A2P2NT66</accession>
<sequence length="15" mass="1710">MTSISCFKGQWTCAF</sequence>
<evidence type="ECO:0000313" key="1">
    <source>
        <dbReference type="EMBL" id="MBX45709.1"/>
    </source>
</evidence>